<dbReference type="Gene3D" id="3.10.120.10">
    <property type="entry name" value="Cytochrome b5-like heme/steroid binding domain"/>
    <property type="match status" value="1"/>
</dbReference>
<evidence type="ECO:0000313" key="12">
    <source>
        <dbReference type="EMBL" id="NDV33099.1"/>
    </source>
</evidence>
<evidence type="ECO:0000259" key="10">
    <source>
        <dbReference type="PROSITE" id="PS50255"/>
    </source>
</evidence>
<protein>
    <recommendedName>
        <fullName evidence="13">Cytochrome-b5 reductase</fullName>
    </recommendedName>
</protein>
<evidence type="ECO:0000256" key="9">
    <source>
        <dbReference type="RuleBase" id="RU362121"/>
    </source>
</evidence>
<dbReference type="Pfam" id="PF00970">
    <property type="entry name" value="FAD_binding_6"/>
    <property type="match status" value="1"/>
</dbReference>
<evidence type="ECO:0008006" key="13">
    <source>
        <dbReference type="Google" id="ProtNLM"/>
    </source>
</evidence>
<dbReference type="InterPro" id="IPR001834">
    <property type="entry name" value="CBR-like"/>
</dbReference>
<feature type="binding site" evidence="8">
    <location>
        <position position="182"/>
    </location>
    <ligand>
        <name>FAD</name>
        <dbReference type="ChEBI" id="CHEBI:57692"/>
    </ligand>
</feature>
<dbReference type="PROSITE" id="PS50255">
    <property type="entry name" value="CYTOCHROME_B5_2"/>
    <property type="match status" value="1"/>
</dbReference>
<evidence type="ECO:0000256" key="7">
    <source>
        <dbReference type="ARBA" id="ARBA00023004"/>
    </source>
</evidence>
<dbReference type="Gene3D" id="3.40.50.80">
    <property type="entry name" value="Nucleotide-binding domain of ferredoxin-NADP reductase (FNR) module"/>
    <property type="match status" value="1"/>
</dbReference>
<dbReference type="SUPFAM" id="SSF52343">
    <property type="entry name" value="Ferredoxin reductase-like, C-terminal NADP-linked domain"/>
    <property type="match status" value="1"/>
</dbReference>
<feature type="binding site" evidence="8">
    <location>
        <position position="184"/>
    </location>
    <ligand>
        <name>FAD</name>
        <dbReference type="ChEBI" id="CHEBI:57692"/>
    </ligand>
</feature>
<keyword evidence="3 8" id="KW-0285">Flavoprotein</keyword>
<feature type="binding site" evidence="8">
    <location>
        <position position="165"/>
    </location>
    <ligand>
        <name>FAD</name>
        <dbReference type="ChEBI" id="CHEBI:57692"/>
    </ligand>
</feature>
<sequence length="355" mass="39919">MNKKFAPVPGASASRVVTWEELRMHSKPDDCWTVVRGVVYNITDYVYYHPGGAEELLRGAGRDCTELYDEFHSWVNERNYMSPIQVVGVIEKEKAIVNKRLNVVHQGARSLSGGSSGEFISAVITDIKPINYNSKQFTFKLDKKIHMELGVHLKLIGGSGTPVIRPYTPINGPGEHDVIEFVVKLYPDGRMSRYLSKCSIGSSGKFKTCKNKFTLPQRIKQIGIIAGGAGIAPMIPIIDTLLKKRPAHHYYDDIHLTLLYSNVVKEDILLKEKFDLLAQEHPERLKVIYTLTNPDVLQDWNGEKGRIDKEKIVKYLPQPAASSKILVCGPVVMTNAMDVTLHQIGYTDDMIHLFI</sequence>
<keyword evidence="2 9" id="KW-0349">Heme</keyword>
<dbReference type="PANTHER" id="PTHR19370">
    <property type="entry name" value="NADH-CYTOCHROME B5 REDUCTASE"/>
    <property type="match status" value="1"/>
</dbReference>
<comment type="similarity">
    <text evidence="9">Belongs to the cytochrome b5 family.</text>
</comment>
<feature type="binding site" evidence="8">
    <location>
        <position position="192"/>
    </location>
    <ligand>
        <name>FAD</name>
        <dbReference type="ChEBI" id="CHEBI:57692"/>
    </ligand>
</feature>
<comment type="cofactor">
    <cofactor evidence="1 8">
        <name>FAD</name>
        <dbReference type="ChEBI" id="CHEBI:57692"/>
    </cofactor>
</comment>
<dbReference type="PROSITE" id="PS00191">
    <property type="entry name" value="CYTOCHROME_B5_1"/>
    <property type="match status" value="1"/>
</dbReference>
<dbReference type="InterPro" id="IPR001199">
    <property type="entry name" value="Cyt_B5-like_heme/steroid-bd"/>
</dbReference>
<dbReference type="InterPro" id="IPR036400">
    <property type="entry name" value="Cyt_B5-like_heme/steroid_sf"/>
</dbReference>
<keyword evidence="7 9" id="KW-0408">Iron</keyword>
<dbReference type="Pfam" id="PF00173">
    <property type="entry name" value="Cyt-b5"/>
    <property type="match status" value="1"/>
</dbReference>
<dbReference type="CDD" id="cd06183">
    <property type="entry name" value="cyt_b5_reduct_like"/>
    <property type="match status" value="1"/>
</dbReference>
<evidence type="ECO:0000256" key="3">
    <source>
        <dbReference type="ARBA" id="ARBA00022630"/>
    </source>
</evidence>
<dbReference type="GO" id="GO:0016491">
    <property type="term" value="F:oxidoreductase activity"/>
    <property type="evidence" value="ECO:0007669"/>
    <property type="project" value="UniProtKB-KW"/>
</dbReference>
<keyword evidence="4 9" id="KW-0479">Metal-binding</keyword>
<dbReference type="InterPro" id="IPR008333">
    <property type="entry name" value="Cbr1-like_FAD-bd_dom"/>
</dbReference>
<keyword evidence="5 8" id="KW-0274">FAD</keyword>
<dbReference type="Gene3D" id="2.40.30.10">
    <property type="entry name" value="Translation factors"/>
    <property type="match status" value="1"/>
</dbReference>
<dbReference type="InterPro" id="IPR039261">
    <property type="entry name" value="FNR_nucleotide-bd"/>
</dbReference>
<evidence type="ECO:0000256" key="4">
    <source>
        <dbReference type="ARBA" id="ARBA00022723"/>
    </source>
</evidence>
<feature type="binding site" evidence="8">
    <location>
        <position position="166"/>
    </location>
    <ligand>
        <name>FAD</name>
        <dbReference type="ChEBI" id="CHEBI:57692"/>
    </ligand>
</feature>
<reference evidence="12" key="1">
    <citation type="journal article" date="2020" name="J. Eukaryot. Microbiol.">
        <title>De novo Sequencing, Assembly and Annotation of the Transcriptome for the Free-Living Testate Amoeba Arcella intermedia.</title>
        <authorList>
            <person name="Ribeiro G.M."/>
            <person name="Porfirio-Sousa A.L."/>
            <person name="Maurer-Alcala X.X."/>
            <person name="Katz L.A."/>
            <person name="Lahr D.J.G."/>
        </authorList>
    </citation>
    <scope>NUCLEOTIDE SEQUENCE</scope>
</reference>
<keyword evidence="6" id="KW-0560">Oxidoreductase</keyword>
<evidence type="ECO:0000256" key="8">
    <source>
        <dbReference type="PIRSR" id="PIRSR601834-1"/>
    </source>
</evidence>
<accession>A0A6B2L7X9</accession>
<dbReference type="GO" id="GO:0020037">
    <property type="term" value="F:heme binding"/>
    <property type="evidence" value="ECO:0007669"/>
    <property type="project" value="UniProtKB-UniRule"/>
</dbReference>
<dbReference type="EMBL" id="GIBP01004130">
    <property type="protein sequence ID" value="NDV33099.1"/>
    <property type="molecule type" value="Transcribed_RNA"/>
</dbReference>
<feature type="binding site" evidence="8">
    <location>
        <position position="191"/>
    </location>
    <ligand>
        <name>FAD</name>
        <dbReference type="ChEBI" id="CHEBI:57692"/>
    </ligand>
</feature>
<proteinExistence type="inferred from homology"/>
<dbReference type="InterPro" id="IPR017938">
    <property type="entry name" value="Riboflavin_synthase-like_b-brl"/>
</dbReference>
<evidence type="ECO:0000259" key="11">
    <source>
        <dbReference type="PROSITE" id="PS51384"/>
    </source>
</evidence>
<dbReference type="InterPro" id="IPR001433">
    <property type="entry name" value="OxRdtase_FAD/NAD-bd"/>
</dbReference>
<evidence type="ECO:0000256" key="2">
    <source>
        <dbReference type="ARBA" id="ARBA00022617"/>
    </source>
</evidence>
<dbReference type="SUPFAM" id="SSF63380">
    <property type="entry name" value="Riboflavin synthase domain-like"/>
    <property type="match status" value="1"/>
</dbReference>
<evidence type="ECO:0000256" key="5">
    <source>
        <dbReference type="ARBA" id="ARBA00022827"/>
    </source>
</evidence>
<organism evidence="12">
    <name type="scientific">Arcella intermedia</name>
    <dbReference type="NCBI Taxonomy" id="1963864"/>
    <lineage>
        <taxon>Eukaryota</taxon>
        <taxon>Amoebozoa</taxon>
        <taxon>Tubulinea</taxon>
        <taxon>Elardia</taxon>
        <taxon>Arcellinida</taxon>
        <taxon>Sphaerothecina</taxon>
        <taxon>Arcellidae</taxon>
        <taxon>Arcella</taxon>
    </lineage>
</organism>
<dbReference type="InterPro" id="IPR018506">
    <property type="entry name" value="Cyt_B5_heme-BS"/>
</dbReference>
<feature type="domain" description="FAD-binding FR-type" evidence="11">
    <location>
        <begin position="117"/>
        <end position="216"/>
    </location>
</feature>
<dbReference type="InterPro" id="IPR017927">
    <property type="entry name" value="FAD-bd_FR_type"/>
</dbReference>
<feature type="domain" description="Cytochrome b5 heme-binding" evidence="10">
    <location>
        <begin position="14"/>
        <end position="91"/>
    </location>
</feature>
<dbReference type="GO" id="GO:0046872">
    <property type="term" value="F:metal ion binding"/>
    <property type="evidence" value="ECO:0007669"/>
    <property type="project" value="UniProtKB-UniRule"/>
</dbReference>
<name>A0A6B2L7X9_9EUKA</name>
<dbReference type="PRINTS" id="PR00406">
    <property type="entry name" value="CYTB5RDTASE"/>
</dbReference>
<evidence type="ECO:0000256" key="1">
    <source>
        <dbReference type="ARBA" id="ARBA00001974"/>
    </source>
</evidence>
<dbReference type="SMART" id="SM01117">
    <property type="entry name" value="Cyt-b5"/>
    <property type="match status" value="1"/>
</dbReference>
<dbReference type="PROSITE" id="PS51384">
    <property type="entry name" value="FAD_FR"/>
    <property type="match status" value="1"/>
</dbReference>
<evidence type="ECO:0000256" key="6">
    <source>
        <dbReference type="ARBA" id="ARBA00023002"/>
    </source>
</evidence>
<feature type="binding site" evidence="8">
    <location>
        <position position="167"/>
    </location>
    <ligand>
        <name>FAD</name>
        <dbReference type="ChEBI" id="CHEBI:57692"/>
    </ligand>
</feature>
<dbReference type="Pfam" id="PF00175">
    <property type="entry name" value="NAD_binding_1"/>
    <property type="match status" value="1"/>
</dbReference>
<dbReference type="AlphaFoldDB" id="A0A6B2L7X9"/>
<dbReference type="SUPFAM" id="SSF55856">
    <property type="entry name" value="Cytochrome b5-like heme/steroid binding domain"/>
    <property type="match status" value="1"/>
</dbReference>